<dbReference type="SUPFAM" id="SSF141868">
    <property type="entry name" value="EAL domain-like"/>
    <property type="match status" value="1"/>
</dbReference>
<evidence type="ECO:0000259" key="2">
    <source>
        <dbReference type="PROSITE" id="PS50883"/>
    </source>
</evidence>
<dbReference type="InterPro" id="IPR043128">
    <property type="entry name" value="Rev_trsase/Diguanyl_cyclase"/>
</dbReference>
<dbReference type="InterPro" id="IPR011990">
    <property type="entry name" value="TPR-like_helical_dom_sf"/>
</dbReference>
<keyword evidence="1" id="KW-0175">Coiled coil</keyword>
<dbReference type="InterPro" id="IPR052155">
    <property type="entry name" value="Biofilm_reg_signaling"/>
</dbReference>
<dbReference type="InterPro" id="IPR029787">
    <property type="entry name" value="Nucleotide_cyclase"/>
</dbReference>
<proteinExistence type="predicted"/>
<dbReference type="Gene3D" id="3.20.20.450">
    <property type="entry name" value="EAL domain"/>
    <property type="match status" value="1"/>
</dbReference>
<dbReference type="NCBIfam" id="TIGR00254">
    <property type="entry name" value="GGDEF"/>
    <property type="match status" value="1"/>
</dbReference>
<dbReference type="PANTHER" id="PTHR44757:SF2">
    <property type="entry name" value="BIOFILM ARCHITECTURE MAINTENANCE PROTEIN MBAA"/>
    <property type="match status" value="1"/>
</dbReference>
<dbReference type="InterPro" id="IPR000160">
    <property type="entry name" value="GGDEF_dom"/>
</dbReference>
<dbReference type="PANTHER" id="PTHR44757">
    <property type="entry name" value="DIGUANYLATE CYCLASE DGCP"/>
    <property type="match status" value="1"/>
</dbReference>
<dbReference type="Gene3D" id="3.30.70.270">
    <property type="match status" value="1"/>
</dbReference>
<dbReference type="Pfam" id="PF00990">
    <property type="entry name" value="GGDEF"/>
    <property type="match status" value="1"/>
</dbReference>
<dbReference type="Gene3D" id="1.25.40.10">
    <property type="entry name" value="Tetratricopeptide repeat domain"/>
    <property type="match status" value="1"/>
</dbReference>
<gene>
    <name evidence="4" type="ORF">DFI_02410</name>
</gene>
<dbReference type="SMART" id="SM00267">
    <property type="entry name" value="GGDEF"/>
    <property type="match status" value="1"/>
</dbReference>
<evidence type="ECO:0000313" key="4">
    <source>
        <dbReference type="EMBL" id="ASN80007.1"/>
    </source>
</evidence>
<dbReference type="RefSeq" id="WP_051307924.1">
    <property type="nucleotide sequence ID" value="NZ_CP021081.1"/>
</dbReference>
<dbReference type="SUPFAM" id="SSF48452">
    <property type="entry name" value="TPR-like"/>
    <property type="match status" value="2"/>
</dbReference>
<dbReference type="PROSITE" id="PS50883">
    <property type="entry name" value="EAL"/>
    <property type="match status" value="1"/>
</dbReference>
<evidence type="ECO:0000313" key="5">
    <source>
        <dbReference type="Proteomes" id="UP000259030"/>
    </source>
</evidence>
<keyword evidence="5" id="KW-1185">Reference proteome</keyword>
<evidence type="ECO:0000256" key="1">
    <source>
        <dbReference type="SAM" id="Coils"/>
    </source>
</evidence>
<dbReference type="SUPFAM" id="SSF55073">
    <property type="entry name" value="Nucleotide cyclase"/>
    <property type="match status" value="1"/>
</dbReference>
<dbReference type="PROSITE" id="PS50887">
    <property type="entry name" value="GGDEF"/>
    <property type="match status" value="1"/>
</dbReference>
<dbReference type="Pfam" id="PF00563">
    <property type="entry name" value="EAL"/>
    <property type="match status" value="1"/>
</dbReference>
<dbReference type="CDD" id="cd01949">
    <property type="entry name" value="GGDEF"/>
    <property type="match status" value="1"/>
</dbReference>
<dbReference type="KEGG" id="dfc:DFI_02410"/>
<dbReference type="Proteomes" id="UP000259030">
    <property type="component" value="Chromosome"/>
</dbReference>
<feature type="coiled-coil region" evidence="1">
    <location>
        <begin position="354"/>
        <end position="391"/>
    </location>
</feature>
<sequence>MTAAQDPTPTPPACLLHRAQAARADWLSGTHDLHPFAALLQEARDLGEEHLEMEILSLYSRCLGEQAGDVAVHALYEDAHRYARAHLTPTRGGYRLARTLNALSTVERRQGRLDEAMAHVLEAHEYARQHGDLELRFLIMNNLGGFLQYTGDDRHALARHEEAYDLACQLGRVRYRCISLTNRMISAARLGEHEAVQALHDELEACLSDPALTQDPREFRSRAALALHLSLHAQQRPREALACTDRGLACIAGDEAGAGRIASELHLARAANLRQLDRHAEALTAAETALKLAEARQEPLDQLAAHEELSRLHEQLGAPVLALAHLRSHHTLQQARQEQQRRAHQHALDADLRLHRLEMEIQLAHGRNDELQRANRELQRLQDELRTRITHDSLTGLLEREAFRAQVNAHLQTMPAHAQAAMLFIDLDSFRAINDLYGHQVGDLLLRAFAERLVAATPPNALSSRLGGDEFMVFLPSPMTEESVEHLAAGLLGALREPYRAAGRLIEMGASLGYALAPRDAHTAATLQRQADLAMHHAKRSGRHVLNFTPEMQRERDERLYLERELQGALARDEFTLHYQGRFGLPACGLAGFEALLRWDHPVQGRISPDKFIPLAERSGLILPLGAWVLRRACEQAVTWNFPARALSMSVNVSALQFEQPTFVQDVRAALQETGLPGAQLVLELTESMLLRDLGLARQHIQALRELDVQVALDDFGQGYSSLSVLQDLHFDHLKIDRAFIRSASTADPEQSGGSRNARTVLEVMLHLAHRLNIHVTAEGVETEEQLQLLHELGCDDVQGFLLGRPVPATAAGDLLGPLP</sequence>
<dbReference type="CDD" id="cd01948">
    <property type="entry name" value="EAL"/>
    <property type="match status" value="1"/>
</dbReference>
<feature type="domain" description="GGDEF" evidence="3">
    <location>
        <begin position="418"/>
        <end position="551"/>
    </location>
</feature>
<dbReference type="EMBL" id="CP021081">
    <property type="protein sequence ID" value="ASN80007.1"/>
    <property type="molecule type" value="Genomic_DNA"/>
</dbReference>
<reference evidence="4 5" key="1">
    <citation type="submission" date="2017-05" db="EMBL/GenBank/DDBJ databases">
        <title>The complete genome sequence of Deinococcus ficus isolated from the rhizosphere of the Ficus religiosa L. in Taiwan.</title>
        <authorList>
            <person name="Wu K.-M."/>
            <person name="Liao T.-L."/>
            <person name="Liu Y.-M."/>
            <person name="Young C.-C."/>
            <person name="Tsai S.-F."/>
        </authorList>
    </citation>
    <scope>NUCLEOTIDE SEQUENCE [LARGE SCALE GENOMIC DNA]</scope>
    <source>
        <strain evidence="4 5">CC-FR2-10</strain>
    </source>
</reference>
<feature type="domain" description="EAL" evidence="2">
    <location>
        <begin position="559"/>
        <end position="820"/>
    </location>
</feature>
<name>A0A221STP2_9DEIO</name>
<accession>A0A221STP2</accession>
<evidence type="ECO:0000259" key="3">
    <source>
        <dbReference type="PROSITE" id="PS50887"/>
    </source>
</evidence>
<organism evidence="4 5">
    <name type="scientific">Deinococcus ficus</name>
    <dbReference type="NCBI Taxonomy" id="317577"/>
    <lineage>
        <taxon>Bacteria</taxon>
        <taxon>Thermotogati</taxon>
        <taxon>Deinococcota</taxon>
        <taxon>Deinococci</taxon>
        <taxon>Deinococcales</taxon>
        <taxon>Deinococcaceae</taxon>
        <taxon>Deinococcus</taxon>
    </lineage>
</organism>
<dbReference type="STRING" id="317577.GCA_000419625_00659"/>
<dbReference type="AlphaFoldDB" id="A0A221STP2"/>
<protein>
    <submittedName>
        <fullName evidence="4">GGDEF-domain containing protein</fullName>
    </submittedName>
</protein>
<dbReference type="SMART" id="SM00052">
    <property type="entry name" value="EAL"/>
    <property type="match status" value="1"/>
</dbReference>
<dbReference type="InterPro" id="IPR001633">
    <property type="entry name" value="EAL_dom"/>
</dbReference>
<dbReference type="InterPro" id="IPR035919">
    <property type="entry name" value="EAL_sf"/>
</dbReference>